<name>A0A928VMG6_9CYAN</name>
<dbReference type="Pfam" id="PF03334">
    <property type="entry name" value="PhaG_MnhG_YufB"/>
    <property type="match status" value="1"/>
</dbReference>
<organism evidence="2 3">
    <name type="scientific">Romeriopsis navalis LEGE 11480</name>
    <dbReference type="NCBI Taxonomy" id="2777977"/>
    <lineage>
        <taxon>Bacteria</taxon>
        <taxon>Bacillati</taxon>
        <taxon>Cyanobacteriota</taxon>
        <taxon>Cyanophyceae</taxon>
        <taxon>Leptolyngbyales</taxon>
        <taxon>Leptolyngbyaceae</taxon>
        <taxon>Romeriopsis</taxon>
        <taxon>Romeriopsis navalis</taxon>
    </lineage>
</organism>
<feature type="transmembrane region" description="Helical" evidence="1">
    <location>
        <begin position="38"/>
        <end position="57"/>
    </location>
</feature>
<feature type="transmembrane region" description="Helical" evidence="1">
    <location>
        <begin position="63"/>
        <end position="83"/>
    </location>
</feature>
<gene>
    <name evidence="2" type="ORF">IQ266_05490</name>
</gene>
<protein>
    <submittedName>
        <fullName evidence="2">Monovalent cation/H(+) antiporter subunit G</fullName>
    </submittedName>
</protein>
<accession>A0A928VMG6</accession>
<evidence type="ECO:0000313" key="2">
    <source>
        <dbReference type="EMBL" id="MBE9029215.1"/>
    </source>
</evidence>
<dbReference type="InterPro" id="IPR005133">
    <property type="entry name" value="PhaG_MnhG_YufB"/>
</dbReference>
<dbReference type="AlphaFoldDB" id="A0A928VMG6"/>
<keyword evidence="1" id="KW-0812">Transmembrane</keyword>
<proteinExistence type="predicted"/>
<dbReference type="Proteomes" id="UP000625316">
    <property type="component" value="Unassembled WGS sequence"/>
</dbReference>
<dbReference type="RefSeq" id="WP_264324034.1">
    <property type="nucleotide sequence ID" value="NZ_JADEXQ010000012.1"/>
</dbReference>
<keyword evidence="3" id="KW-1185">Reference proteome</keyword>
<dbReference type="GO" id="GO:0098662">
    <property type="term" value="P:inorganic cation transmembrane transport"/>
    <property type="evidence" value="ECO:0007669"/>
    <property type="project" value="InterPro"/>
</dbReference>
<evidence type="ECO:0000256" key="1">
    <source>
        <dbReference type="SAM" id="Phobius"/>
    </source>
</evidence>
<sequence>MLINILSYACIACGIVFWYWGTWPLVGNRSLLFKLHSLSVADTLGSMAIIIGLLLQISHEWPLLVLALIALAVWNTTLGYVLAYCSSDANHPIVPLTRAEDEA</sequence>
<dbReference type="GO" id="GO:0015297">
    <property type="term" value="F:antiporter activity"/>
    <property type="evidence" value="ECO:0007669"/>
    <property type="project" value="InterPro"/>
</dbReference>
<comment type="caution">
    <text evidence="2">The sequence shown here is derived from an EMBL/GenBank/DDBJ whole genome shotgun (WGS) entry which is preliminary data.</text>
</comment>
<keyword evidence="1" id="KW-1133">Transmembrane helix</keyword>
<reference evidence="2" key="1">
    <citation type="submission" date="2020-10" db="EMBL/GenBank/DDBJ databases">
        <authorList>
            <person name="Castelo-Branco R."/>
            <person name="Eusebio N."/>
            <person name="Adriana R."/>
            <person name="Vieira A."/>
            <person name="Brugerolle De Fraissinette N."/>
            <person name="Rezende De Castro R."/>
            <person name="Schneider M.P."/>
            <person name="Vasconcelos V."/>
            <person name="Leao P.N."/>
        </authorList>
    </citation>
    <scope>NUCLEOTIDE SEQUENCE</scope>
    <source>
        <strain evidence="2">LEGE 11480</strain>
    </source>
</reference>
<evidence type="ECO:0000313" key="3">
    <source>
        <dbReference type="Proteomes" id="UP000625316"/>
    </source>
</evidence>
<keyword evidence="1" id="KW-0472">Membrane</keyword>
<dbReference type="EMBL" id="JADEXQ010000012">
    <property type="protein sequence ID" value="MBE9029215.1"/>
    <property type="molecule type" value="Genomic_DNA"/>
</dbReference>
<feature type="transmembrane region" description="Helical" evidence="1">
    <location>
        <begin position="6"/>
        <end position="26"/>
    </location>
</feature>